<dbReference type="SUPFAM" id="SSF48024">
    <property type="entry name" value="N-terminal domain of DnaB helicase"/>
    <property type="match status" value="1"/>
</dbReference>
<dbReference type="InterPro" id="IPR007693">
    <property type="entry name" value="DNA_helicase_DnaB-like_N"/>
</dbReference>
<dbReference type="Pfam" id="PF00772">
    <property type="entry name" value="DnaB"/>
    <property type="match status" value="1"/>
</dbReference>
<evidence type="ECO:0000256" key="7">
    <source>
        <dbReference type="ARBA" id="ARBA00023125"/>
    </source>
</evidence>
<evidence type="ECO:0000256" key="9">
    <source>
        <dbReference type="ARBA" id="ARBA00044969"/>
    </source>
</evidence>
<comment type="catalytic activity">
    <reaction evidence="10">
        <text>ATP + H2O = ADP + phosphate + H(+)</text>
        <dbReference type="Rhea" id="RHEA:13065"/>
        <dbReference type="ChEBI" id="CHEBI:15377"/>
        <dbReference type="ChEBI" id="CHEBI:15378"/>
        <dbReference type="ChEBI" id="CHEBI:30616"/>
        <dbReference type="ChEBI" id="CHEBI:43474"/>
        <dbReference type="ChEBI" id="CHEBI:456216"/>
        <dbReference type="EC" id="5.6.2.3"/>
    </reaction>
</comment>
<proteinExistence type="inferred from homology"/>
<dbReference type="GO" id="GO:0003677">
    <property type="term" value="F:DNA binding"/>
    <property type="evidence" value="ECO:0007669"/>
    <property type="project" value="UniProtKB-KW"/>
</dbReference>
<comment type="caution">
    <text evidence="12">The sequence shown here is derived from an EMBL/GenBank/DDBJ whole genome shotgun (WGS) entry which is preliminary data.</text>
</comment>
<dbReference type="SUPFAM" id="SSF52540">
    <property type="entry name" value="P-loop containing nucleoside triphosphate hydrolases"/>
    <property type="match status" value="1"/>
</dbReference>
<name>A0A9X1N9L3_9ACTN</name>
<evidence type="ECO:0000256" key="8">
    <source>
        <dbReference type="ARBA" id="ARBA00023235"/>
    </source>
</evidence>
<dbReference type="GO" id="GO:0005524">
    <property type="term" value="F:ATP binding"/>
    <property type="evidence" value="ECO:0007669"/>
    <property type="project" value="UniProtKB-KW"/>
</dbReference>
<keyword evidence="2" id="KW-0235">DNA replication</keyword>
<dbReference type="GO" id="GO:0043139">
    <property type="term" value="F:5'-3' DNA helicase activity"/>
    <property type="evidence" value="ECO:0007669"/>
    <property type="project" value="UniProtKB-EC"/>
</dbReference>
<dbReference type="Pfam" id="PF03796">
    <property type="entry name" value="DnaB_C"/>
    <property type="match status" value="1"/>
</dbReference>
<accession>A0A9X1N9L3</accession>
<dbReference type="EC" id="5.6.2.3" evidence="9"/>
<evidence type="ECO:0000256" key="10">
    <source>
        <dbReference type="ARBA" id="ARBA00048954"/>
    </source>
</evidence>
<dbReference type="PANTHER" id="PTHR30153">
    <property type="entry name" value="REPLICATIVE DNA HELICASE DNAB"/>
    <property type="match status" value="1"/>
</dbReference>
<evidence type="ECO:0000313" key="12">
    <source>
        <dbReference type="EMBL" id="MCD5310912.1"/>
    </source>
</evidence>
<dbReference type="Gene3D" id="1.10.860.10">
    <property type="entry name" value="DNAb Helicase, Chain A"/>
    <property type="match status" value="1"/>
</dbReference>
<keyword evidence="5 12" id="KW-0347">Helicase</keyword>
<keyword evidence="7" id="KW-0238">DNA-binding</keyword>
<protein>
    <recommendedName>
        <fullName evidence="9">DNA 5'-3' helicase</fullName>
        <ecNumber evidence="9">5.6.2.3</ecNumber>
    </recommendedName>
</protein>
<keyword evidence="8" id="KW-0413">Isomerase</keyword>
<dbReference type="RefSeq" id="WP_231440088.1">
    <property type="nucleotide sequence ID" value="NZ_JAJOMB010000003.1"/>
</dbReference>
<dbReference type="AlphaFoldDB" id="A0A9X1N9L3"/>
<gene>
    <name evidence="12" type="ORF">LR394_08395</name>
</gene>
<evidence type="ECO:0000313" key="13">
    <source>
        <dbReference type="Proteomes" id="UP001138997"/>
    </source>
</evidence>
<evidence type="ECO:0000256" key="1">
    <source>
        <dbReference type="ARBA" id="ARBA00008428"/>
    </source>
</evidence>
<dbReference type="InterPro" id="IPR036185">
    <property type="entry name" value="DNA_heli_DnaB-like_N_sf"/>
</dbReference>
<reference evidence="12" key="1">
    <citation type="submission" date="2021-11" db="EMBL/GenBank/DDBJ databases">
        <title>Streptomyces corallinus and Kineosporia corallina sp. nov., two new coral-derived marine actinobacteria.</title>
        <authorList>
            <person name="Buangrab K."/>
            <person name="Sutthacheep M."/>
            <person name="Yeemin T."/>
            <person name="Harunari E."/>
            <person name="Igarashi Y."/>
            <person name="Sripreechasak P."/>
            <person name="Kanchanasin P."/>
            <person name="Tanasupawat S."/>
            <person name="Phongsopitanun W."/>
        </authorList>
    </citation>
    <scope>NUCLEOTIDE SEQUENCE</scope>
    <source>
        <strain evidence="12">JCM 31032</strain>
    </source>
</reference>
<keyword evidence="3" id="KW-0547">Nucleotide-binding</keyword>
<evidence type="ECO:0000256" key="6">
    <source>
        <dbReference type="ARBA" id="ARBA00022840"/>
    </source>
</evidence>
<dbReference type="InterPro" id="IPR027417">
    <property type="entry name" value="P-loop_NTPase"/>
</dbReference>
<evidence type="ECO:0000256" key="5">
    <source>
        <dbReference type="ARBA" id="ARBA00022806"/>
    </source>
</evidence>
<organism evidence="12 13">
    <name type="scientific">Kineosporia babensis</name>
    <dbReference type="NCBI Taxonomy" id="499548"/>
    <lineage>
        <taxon>Bacteria</taxon>
        <taxon>Bacillati</taxon>
        <taxon>Actinomycetota</taxon>
        <taxon>Actinomycetes</taxon>
        <taxon>Kineosporiales</taxon>
        <taxon>Kineosporiaceae</taxon>
        <taxon>Kineosporia</taxon>
    </lineage>
</organism>
<dbReference type="Gene3D" id="3.40.50.300">
    <property type="entry name" value="P-loop containing nucleotide triphosphate hydrolases"/>
    <property type="match status" value="1"/>
</dbReference>
<sequence>MTELMDPDLDFGGEGSDAALFDNDAERYVLGAILHTGGRSLDALEGLKGSDFYRPTHEDLFGRLQAMYGRGEPVELAAVARGLTDNPIRGFPVPEIAGLMRACVTAANADWYARTIRQKARLRKLHKACLAGLNIAATCSIERVDEAVEQVRAELDAAGDDRSRSELSTFGDLFLAAMDRWESKEEGILPTGLRDLDDMLSGGLRPGHLLIIGARPAVGKSVVASVIAHTTAKGGVGTFFPSLEMSKEELTDRVVADIADVDLEKLTRRCLNENDWTKVAKAYKRSSHWPLVVIDKGNMTINEIRSRARDVARRDHKLGLIVLDYLQLVKPADSKAPRQEQVASVSRGLKLLAKELKVPIIALAQVNRASTARSDKRPMMSDLRESGSIEADADEIVLLHRDDKESPGEIEFIIEKNRHGRTGTVSMAWAPHRSRVVSFGGDDK</sequence>
<evidence type="ECO:0000256" key="2">
    <source>
        <dbReference type="ARBA" id="ARBA00022705"/>
    </source>
</evidence>
<feature type="domain" description="SF4 helicase" evidence="11">
    <location>
        <begin position="182"/>
        <end position="443"/>
    </location>
</feature>
<keyword evidence="6" id="KW-0067">ATP-binding</keyword>
<evidence type="ECO:0000259" key="11">
    <source>
        <dbReference type="PROSITE" id="PS51199"/>
    </source>
</evidence>
<dbReference type="PROSITE" id="PS51199">
    <property type="entry name" value="SF4_HELICASE"/>
    <property type="match status" value="1"/>
</dbReference>
<dbReference type="GO" id="GO:0005829">
    <property type="term" value="C:cytosol"/>
    <property type="evidence" value="ECO:0007669"/>
    <property type="project" value="TreeGrafter"/>
</dbReference>
<dbReference type="InterPro" id="IPR007694">
    <property type="entry name" value="DNA_helicase_DnaB-like_C"/>
</dbReference>
<keyword evidence="4" id="KW-0378">Hydrolase</keyword>
<dbReference type="InterPro" id="IPR016136">
    <property type="entry name" value="DNA_helicase_N/primase_C"/>
</dbReference>
<evidence type="ECO:0000256" key="3">
    <source>
        <dbReference type="ARBA" id="ARBA00022741"/>
    </source>
</evidence>
<dbReference type="PANTHER" id="PTHR30153:SF2">
    <property type="entry name" value="REPLICATIVE DNA HELICASE"/>
    <property type="match status" value="1"/>
</dbReference>
<dbReference type="EMBL" id="JAJOMB010000003">
    <property type="protein sequence ID" value="MCD5310912.1"/>
    <property type="molecule type" value="Genomic_DNA"/>
</dbReference>
<keyword evidence="13" id="KW-1185">Reference proteome</keyword>
<evidence type="ECO:0000256" key="4">
    <source>
        <dbReference type="ARBA" id="ARBA00022801"/>
    </source>
</evidence>
<dbReference type="Proteomes" id="UP001138997">
    <property type="component" value="Unassembled WGS sequence"/>
</dbReference>
<comment type="similarity">
    <text evidence="1">Belongs to the helicase family. DnaB subfamily.</text>
</comment>
<dbReference type="GO" id="GO:0016787">
    <property type="term" value="F:hydrolase activity"/>
    <property type="evidence" value="ECO:0007669"/>
    <property type="project" value="UniProtKB-KW"/>
</dbReference>
<dbReference type="GO" id="GO:0006260">
    <property type="term" value="P:DNA replication"/>
    <property type="evidence" value="ECO:0007669"/>
    <property type="project" value="UniProtKB-KW"/>
</dbReference>
<dbReference type="CDD" id="cd00984">
    <property type="entry name" value="DnaB_C"/>
    <property type="match status" value="1"/>
</dbReference>